<evidence type="ECO:0000313" key="8">
    <source>
        <dbReference type="EnsemblMetazoa" id="GMOY004424-PA"/>
    </source>
</evidence>
<dbReference type="PANTHER" id="PTHR13259">
    <property type="entry name" value="BLADDER CANCER 10 KD PROTEIN HOMOLOG"/>
    <property type="match status" value="1"/>
</dbReference>
<name>A0A1B0FKQ6_GLOMM</name>
<evidence type="ECO:0000256" key="3">
    <source>
        <dbReference type="ARBA" id="ARBA00022692"/>
    </source>
</evidence>
<comment type="similarity">
    <text evidence="2">Belongs to the BLCAP family.</text>
</comment>
<dbReference type="GO" id="GO:0016020">
    <property type="term" value="C:membrane"/>
    <property type="evidence" value="ECO:0007669"/>
    <property type="project" value="UniProtKB-SubCell"/>
</dbReference>
<evidence type="ECO:0000256" key="1">
    <source>
        <dbReference type="ARBA" id="ARBA00004370"/>
    </source>
</evidence>
<organism evidence="8 9">
    <name type="scientific">Glossina morsitans morsitans</name>
    <name type="common">Savannah tsetse fly</name>
    <dbReference type="NCBI Taxonomy" id="37546"/>
    <lineage>
        <taxon>Eukaryota</taxon>
        <taxon>Metazoa</taxon>
        <taxon>Ecdysozoa</taxon>
        <taxon>Arthropoda</taxon>
        <taxon>Hexapoda</taxon>
        <taxon>Insecta</taxon>
        <taxon>Pterygota</taxon>
        <taxon>Neoptera</taxon>
        <taxon>Endopterygota</taxon>
        <taxon>Diptera</taxon>
        <taxon>Brachycera</taxon>
        <taxon>Muscomorpha</taxon>
        <taxon>Hippoboscoidea</taxon>
        <taxon>Glossinidae</taxon>
        <taxon>Glossina</taxon>
    </lineage>
</organism>
<keyword evidence="3 7" id="KW-0812">Transmembrane</keyword>
<dbReference type="VEuPathDB" id="VectorBase:GMOY004424"/>
<dbReference type="PhylomeDB" id="A0A1B0FKQ6"/>
<dbReference type="Pfam" id="PF06726">
    <property type="entry name" value="BC10"/>
    <property type="match status" value="1"/>
</dbReference>
<feature type="transmembrane region" description="Helical" evidence="7">
    <location>
        <begin position="20"/>
        <end position="38"/>
    </location>
</feature>
<sequence length="108" mass="12586">MYCLQCLLPVLLLPKPTNPALMETHVMFIVLYLIGFFLERKPCTICSLVFLTAVFLICYSGVGNCIFWVFQLKIETENYLFQIIRRFCHSSETYLKQASTLTLNYQTL</sequence>
<keyword evidence="5 7" id="KW-0472">Membrane</keyword>
<proteinExistence type="inferred from homology"/>
<dbReference type="EMBL" id="CCAG010001046">
    <property type="status" value="NOT_ANNOTATED_CDS"/>
    <property type="molecule type" value="Genomic_DNA"/>
</dbReference>
<dbReference type="InterPro" id="IPR009598">
    <property type="entry name" value="BCALP"/>
</dbReference>
<evidence type="ECO:0000256" key="5">
    <source>
        <dbReference type="ARBA" id="ARBA00023136"/>
    </source>
</evidence>
<keyword evidence="9" id="KW-1185">Reference proteome</keyword>
<reference evidence="8" key="1">
    <citation type="submission" date="2020-05" db="UniProtKB">
        <authorList>
            <consortium name="EnsemblMetazoa"/>
        </authorList>
    </citation>
    <scope>IDENTIFICATION</scope>
    <source>
        <strain evidence="8">Yale</strain>
    </source>
</reference>
<evidence type="ECO:0000256" key="4">
    <source>
        <dbReference type="ARBA" id="ARBA00022989"/>
    </source>
</evidence>
<evidence type="ECO:0000313" key="9">
    <source>
        <dbReference type="Proteomes" id="UP000092444"/>
    </source>
</evidence>
<evidence type="ECO:0000256" key="7">
    <source>
        <dbReference type="SAM" id="Phobius"/>
    </source>
</evidence>
<comment type="subcellular location">
    <subcellularLocation>
        <location evidence="1">Membrane</location>
    </subcellularLocation>
</comment>
<protein>
    <recommendedName>
        <fullName evidence="10">Bladder cancer-associated protein</fullName>
    </recommendedName>
</protein>
<feature type="transmembrane region" description="Helical" evidence="7">
    <location>
        <begin position="45"/>
        <end position="70"/>
    </location>
</feature>
<evidence type="ECO:0008006" key="10">
    <source>
        <dbReference type="Google" id="ProtNLM"/>
    </source>
</evidence>
<dbReference type="PANTHER" id="PTHR13259:SF1">
    <property type="entry name" value="BLADDER CANCER-ASSOCIATED PROTEIN"/>
    <property type="match status" value="1"/>
</dbReference>
<evidence type="ECO:0000256" key="6">
    <source>
        <dbReference type="ARBA" id="ARBA00045856"/>
    </source>
</evidence>
<dbReference type="SMART" id="SM01396">
    <property type="entry name" value="BC10"/>
    <property type="match status" value="1"/>
</dbReference>
<comment type="function">
    <text evidence="6">Acts as a tumor suppressor; induces growth arrest at G(1)/S checkpoint and apoptosis via RB1-dependent and p53/TP53- and NF-kappa-B-independent mechanisms. Modulates expression of genes involved in the regulation of proliferation, cell cycle and apoptosis.</text>
</comment>
<dbReference type="AlphaFoldDB" id="A0A1B0FKQ6"/>
<dbReference type="STRING" id="37546.A0A1B0FKQ6"/>
<evidence type="ECO:0000256" key="2">
    <source>
        <dbReference type="ARBA" id="ARBA00007216"/>
    </source>
</evidence>
<accession>A0A1B0FKQ6</accession>
<dbReference type="EnsemblMetazoa" id="GMOY004424-RA">
    <property type="protein sequence ID" value="GMOY004424-PA"/>
    <property type="gene ID" value="GMOY004424"/>
</dbReference>
<keyword evidence="4 7" id="KW-1133">Transmembrane helix</keyword>
<dbReference type="Proteomes" id="UP000092444">
    <property type="component" value="Unassembled WGS sequence"/>
</dbReference>